<feature type="region of interest" description="Disordered" evidence="1">
    <location>
        <begin position="148"/>
        <end position="205"/>
    </location>
</feature>
<feature type="compositionally biased region" description="Acidic residues" evidence="1">
    <location>
        <begin position="167"/>
        <end position="178"/>
    </location>
</feature>
<reference evidence="3 4" key="1">
    <citation type="submission" date="2024-03" db="EMBL/GenBank/DDBJ databases">
        <title>Role of Flies in the Dissemination of Carbapenem-Resistant Enterobacteriaceae (CRE): An Epidemiological and Genomic Study in China.</title>
        <authorList>
            <person name="Chen K."/>
            <person name="Zhang R."/>
            <person name="Chen S."/>
        </authorList>
    </citation>
    <scope>NUCLEOTIDE SEQUENCE [LARGE SCALE GENOMIC DNA]</scope>
    <source>
        <strain evidence="4">fly-313</strain>
    </source>
</reference>
<feature type="compositionally biased region" description="Basic residues" evidence="1">
    <location>
        <begin position="185"/>
        <end position="195"/>
    </location>
</feature>
<organism evidence="3 4">
    <name type="scientific">Pseudenterobacter timonensis</name>
    <dbReference type="NCBI Taxonomy" id="1755099"/>
    <lineage>
        <taxon>Bacteria</taxon>
        <taxon>Pseudomonadati</taxon>
        <taxon>Pseudomonadota</taxon>
        <taxon>Gammaproteobacteria</taxon>
        <taxon>Enterobacterales</taxon>
        <taxon>Enterobacteriaceae</taxon>
        <taxon>Pseudenterobacter</taxon>
    </lineage>
</organism>
<dbReference type="EMBL" id="JBFZPZ010000030">
    <property type="protein sequence ID" value="MEX9254960.1"/>
    <property type="molecule type" value="Genomic_DNA"/>
</dbReference>
<dbReference type="RefSeq" id="WP_369499035.1">
    <property type="nucleotide sequence ID" value="NZ_JBFZPZ010000030.1"/>
</dbReference>
<name>A0ABV4ABX4_9ENTR</name>
<dbReference type="Pfam" id="PF22182">
    <property type="entry name" value="DUF6945"/>
    <property type="match status" value="1"/>
</dbReference>
<keyword evidence="4" id="KW-1185">Reference proteome</keyword>
<accession>A0ABV4ABX4</accession>
<protein>
    <submittedName>
        <fullName evidence="3">ArsR family transcriptional regulator</fullName>
    </submittedName>
</protein>
<proteinExistence type="predicted"/>
<evidence type="ECO:0000259" key="2">
    <source>
        <dbReference type="Pfam" id="PF22182"/>
    </source>
</evidence>
<feature type="domain" description="DUF6945" evidence="2">
    <location>
        <begin position="21"/>
        <end position="98"/>
    </location>
</feature>
<comment type="caution">
    <text evidence="3">The sequence shown here is derived from an EMBL/GenBank/DDBJ whole genome shotgun (WGS) entry which is preliminary data.</text>
</comment>
<evidence type="ECO:0000313" key="3">
    <source>
        <dbReference type="EMBL" id="MEX9254960.1"/>
    </source>
</evidence>
<sequence>MTDIINGDIYRYFGTEEALIEASHITNLKTGERVELSNDAKLLYSRMRKRYHFFTTTSAGGNKGIYHDNIEELKDSANLSKSTTLRCLRVLKQVGLVVATLSGRSNQWTVANITPDSFLLERNAGTTADPVWVDCLKHPVFGKSNEDVTPEVQLEVQREEAKADPMCELEEAPEEEAPAPEKVKPTKKPAARKAPAKQQTVSPFEFKTPRDERFDGLAFERLNDASDRFLVFQDYDLPYLVLFESQGKLTNPAAIEHLKMKRNLFETTGRL</sequence>
<dbReference type="Proteomes" id="UP001561463">
    <property type="component" value="Unassembled WGS sequence"/>
</dbReference>
<evidence type="ECO:0000256" key="1">
    <source>
        <dbReference type="SAM" id="MobiDB-lite"/>
    </source>
</evidence>
<dbReference type="InterPro" id="IPR054027">
    <property type="entry name" value="DUF6945"/>
</dbReference>
<feature type="compositionally biased region" description="Basic and acidic residues" evidence="1">
    <location>
        <begin position="156"/>
        <end position="165"/>
    </location>
</feature>
<evidence type="ECO:0000313" key="4">
    <source>
        <dbReference type="Proteomes" id="UP001561463"/>
    </source>
</evidence>
<gene>
    <name evidence="3" type="ORF">AB7Z85_20950</name>
</gene>